<sequence>MDSPTTEAGAGKTPFQRAWEEYVAHLPPKKKQRRFLMNCARAIQENSDSSPASAVNEAIITAEKKHSMQASRRIIRKYVDPVIAVLNDFDAIISNLVSADPMPTAIIWGALKVIIDGLSRFSNLFETIKNELRSLRDHLELITDHENLYGKDEKMQNLLCRSYVNIIRFWHRVDKECDNCGFALLKTVASFSTKKLESILADMQHDAQEIGKRAGTLQAIELRGEHEEAAIARREAADEMRRAEEERRDQRLFREERRREAPNERFNNLCSKLSSLDTNAPNFLRRDKFLKNHIPGTCQWLLEHPDFVAWTGEASPPVLWLHGPPGSGKSTLCSTVSSRLDTVAFHFCDFAQQYKPYEILRMLALQLLCKYWTDMHDVPPELCDVAQSSPSVLANVQNIIRVLIKNQERVYFLLDGLDEETTGERWRDIADVLHFLIQLTNDFPSKVRLWCSSQPRTLIKRELDGYPTIDISIHVKQDIAFFLSKAIPEAEELEPLDQERFLRSLHQRAECSFLWASLMISELQNSPTSLREMKQFVDRGLPSTLLDYYTLFFKRLKKTLRPLACKLFALIVFARRPLRFSELQEAIWCLKSNSTGYLNPEDKPFLKQLHEVAQPLIEMTKVEGPQIGDAQEDYTCRLFHSTLRDFLVEHPDVLVEVGDPGSDLRISADIAMDACLVYLCQTKYAKLLTRENGRWVDAVGNPVENQHFLVYAAKYWDKHLDDISELHKKDVLQRLNSFITSSNFQTCIQVQSLWVELQFCVFRVTTSDERCRFLRRVFPSWFSRETEIGIKLWRNYRCFLHEWKYFLACGNCHRANPRCAILPYMGQLDRIWFGALGQSNFLSRLNSQYSSFVFQVDQDDGLESSLGRFFDGIGEDGSVIMTLRARKSQGDSLQFVCDTWSLSSRQLPVRKRTQEIQLSSELCGWPLYVGKTIHLPLQTGKAAPAAFSSDCKTLRIGTQLFAIDTAGDFVSLPQVALHTQKSSYVEEFCRRGKHVVIASRTRMRTKDLSVEDSEPVAPMDTSHTPSSGGSTAVDDEGSDSDSESSDGRSSTTSESESDAEESDDDGYESWSDSSTVFSEDFVFDDDMITPWADHFRDMDSDSSDTDTSDTDVASDHEDDIEVSDSDQGEVPGSAFGYGKARNEDGDDWDVAYFSDEDGNQIFVPKHTGRSSPGESQATLAIFDTGAFPHTKLFCLTRPIRCKVYDSPPAIHPTVPLVVWPLGGGDVLFVDFLDKTYFVRKLRASTSHTRHIFMKCRFSACGRFLHIAALEGQQPVQKKGTQNRQGLDIAVLVSTYRLSSRKTSRSPPTLIHRVRVKLGNKESLSVTKLPYTVTWAANELYISCSDRLLRVHRVPLFKSAIEDQEDEDAVLVPRKPIFLPETAMNRQVHYFPSRNEGSDEASNAHVLIGSEIRKKESQPLEHDVEFSTIGRTFVGLQGEFSPPIGCYLDDESDLGGWGKSYDSTEIPGQLGIGCLDRRLEKFDFDDDCDLEPYIY</sequence>
<feature type="compositionally biased region" description="Acidic residues" evidence="2">
    <location>
        <begin position="1116"/>
        <end position="1127"/>
    </location>
</feature>
<dbReference type="InterPro" id="IPR056125">
    <property type="entry name" value="DUF7708"/>
</dbReference>
<name>J4GQE4_9APHY</name>
<gene>
    <name evidence="5" type="ORF">FIBRA_05105</name>
</gene>
<dbReference type="EMBL" id="HE797096">
    <property type="protein sequence ID" value="CCM02990.1"/>
    <property type="molecule type" value="Genomic_DNA"/>
</dbReference>
<feature type="compositionally biased region" description="Acidic residues" evidence="2">
    <location>
        <begin position="1100"/>
        <end position="1109"/>
    </location>
</feature>
<evidence type="ECO:0000256" key="1">
    <source>
        <dbReference type="ARBA" id="ARBA00022737"/>
    </source>
</evidence>
<feature type="compositionally biased region" description="Acidic residues" evidence="2">
    <location>
        <begin position="1055"/>
        <end position="1067"/>
    </location>
</feature>
<evidence type="ECO:0000256" key="2">
    <source>
        <dbReference type="SAM" id="MobiDB-lite"/>
    </source>
</evidence>
<evidence type="ECO:0000313" key="6">
    <source>
        <dbReference type="Proteomes" id="UP000006352"/>
    </source>
</evidence>
<dbReference type="GeneID" id="24097901"/>
<organism evidence="5 6">
    <name type="scientific">Fibroporia radiculosa</name>
    <dbReference type="NCBI Taxonomy" id="599839"/>
    <lineage>
        <taxon>Eukaryota</taxon>
        <taxon>Fungi</taxon>
        <taxon>Dikarya</taxon>
        <taxon>Basidiomycota</taxon>
        <taxon>Agaricomycotina</taxon>
        <taxon>Agaricomycetes</taxon>
        <taxon>Polyporales</taxon>
        <taxon>Fibroporiaceae</taxon>
        <taxon>Fibroporia</taxon>
    </lineage>
</organism>
<feature type="region of interest" description="Disordered" evidence="2">
    <location>
        <begin position="1005"/>
        <end position="1072"/>
    </location>
</feature>
<keyword evidence="1" id="KW-0677">Repeat</keyword>
<keyword evidence="6" id="KW-1185">Reference proteome</keyword>
<evidence type="ECO:0000313" key="5">
    <source>
        <dbReference type="EMBL" id="CCM02990.1"/>
    </source>
</evidence>
<dbReference type="InterPro" id="IPR056884">
    <property type="entry name" value="NPHP3-like_N"/>
</dbReference>
<dbReference type="PANTHER" id="PTHR10039:SF14">
    <property type="entry name" value="NACHT DOMAIN-CONTAINING PROTEIN"/>
    <property type="match status" value="1"/>
</dbReference>
<dbReference type="Pfam" id="PF24809">
    <property type="entry name" value="DUF7708"/>
    <property type="match status" value="1"/>
</dbReference>
<dbReference type="InterPro" id="IPR027417">
    <property type="entry name" value="P-loop_NTPase"/>
</dbReference>
<protein>
    <submittedName>
        <fullName evidence="5">Uncharacterized protein</fullName>
    </submittedName>
</protein>
<dbReference type="Gene3D" id="3.40.50.300">
    <property type="entry name" value="P-loop containing nucleotide triphosphate hydrolases"/>
    <property type="match status" value="1"/>
</dbReference>
<proteinExistence type="predicted"/>
<dbReference type="Proteomes" id="UP000006352">
    <property type="component" value="Unassembled WGS sequence"/>
</dbReference>
<dbReference type="STRING" id="599839.J4GQE4"/>
<feature type="domain" description="Nephrocystin 3-like N-terminal" evidence="4">
    <location>
        <begin position="296"/>
        <end position="453"/>
    </location>
</feature>
<dbReference type="HOGENOM" id="CLU_004310_0_0_1"/>
<feature type="compositionally biased region" description="Acidic residues" evidence="2">
    <location>
        <begin position="1033"/>
        <end position="1044"/>
    </location>
</feature>
<dbReference type="InParanoid" id="J4GQE4"/>
<feature type="domain" description="DUF7708" evidence="3">
    <location>
        <begin position="84"/>
        <end position="221"/>
    </location>
</feature>
<evidence type="ECO:0000259" key="3">
    <source>
        <dbReference type="Pfam" id="PF24809"/>
    </source>
</evidence>
<accession>J4GQE4</accession>
<feature type="compositionally biased region" description="Polar residues" evidence="2">
    <location>
        <begin position="1021"/>
        <end position="1030"/>
    </location>
</feature>
<dbReference type="PANTHER" id="PTHR10039">
    <property type="entry name" value="AMELOGENIN"/>
    <property type="match status" value="1"/>
</dbReference>
<dbReference type="SUPFAM" id="SSF52540">
    <property type="entry name" value="P-loop containing nucleoside triphosphate hydrolases"/>
    <property type="match status" value="1"/>
</dbReference>
<reference evidence="5 6" key="1">
    <citation type="journal article" date="2012" name="Appl. Environ. Microbiol.">
        <title>Short-read sequencing for genomic analysis of the brown rot fungus Fibroporia radiculosa.</title>
        <authorList>
            <person name="Tang J.D."/>
            <person name="Perkins A.D."/>
            <person name="Sonstegard T.S."/>
            <person name="Schroeder S.G."/>
            <person name="Burgess S.C."/>
            <person name="Diehl S.V."/>
        </authorList>
    </citation>
    <scope>NUCLEOTIDE SEQUENCE [LARGE SCALE GENOMIC DNA]</scope>
    <source>
        <strain evidence="5 6">TFFH 294</strain>
    </source>
</reference>
<dbReference type="OrthoDB" id="21416at2759"/>
<dbReference type="Pfam" id="PF24883">
    <property type="entry name" value="NPHP3_N"/>
    <property type="match status" value="1"/>
</dbReference>
<evidence type="ECO:0000259" key="4">
    <source>
        <dbReference type="Pfam" id="PF24883"/>
    </source>
</evidence>
<dbReference type="RefSeq" id="XP_012182273.1">
    <property type="nucleotide sequence ID" value="XM_012326883.1"/>
</dbReference>
<feature type="region of interest" description="Disordered" evidence="2">
    <location>
        <begin position="1095"/>
        <end position="1132"/>
    </location>
</feature>